<dbReference type="Gene3D" id="2.60.120.330">
    <property type="entry name" value="B-lactam Antibiotic, Isopenicillin N Synthase, Chain"/>
    <property type="match status" value="1"/>
</dbReference>
<dbReference type="Pfam" id="PF03171">
    <property type="entry name" value="2OG-FeII_Oxy"/>
    <property type="match status" value="1"/>
</dbReference>
<evidence type="ECO:0000313" key="4">
    <source>
        <dbReference type="Proteomes" id="UP001201163"/>
    </source>
</evidence>
<reference evidence="3" key="1">
    <citation type="submission" date="2022-01" db="EMBL/GenBank/DDBJ databases">
        <title>Comparative genomics reveals a dynamic genome evolution in the ectomycorrhizal milk-cap (Lactarius) mushrooms.</title>
        <authorList>
            <consortium name="DOE Joint Genome Institute"/>
            <person name="Lebreton A."/>
            <person name="Tang N."/>
            <person name="Kuo A."/>
            <person name="LaButti K."/>
            <person name="Drula E."/>
            <person name="Barry K."/>
            <person name="Clum A."/>
            <person name="Lipzen A."/>
            <person name="Mousain D."/>
            <person name="Ng V."/>
            <person name="Wang R."/>
            <person name="Wang X."/>
            <person name="Dai Y."/>
            <person name="Henrissat B."/>
            <person name="Grigoriev I.V."/>
            <person name="Guerin-Laguette A."/>
            <person name="Yu F."/>
            <person name="Martin F.M."/>
        </authorList>
    </citation>
    <scope>NUCLEOTIDE SEQUENCE</scope>
    <source>
        <strain evidence="3">QP</strain>
    </source>
</reference>
<dbReference type="InterPro" id="IPR027443">
    <property type="entry name" value="IPNS-like_sf"/>
</dbReference>
<dbReference type="InterPro" id="IPR005123">
    <property type="entry name" value="Oxoglu/Fe-dep_dioxygenase_dom"/>
</dbReference>
<comment type="similarity">
    <text evidence="1">Belongs to the iron/ascorbate-dependent oxidoreductase family.</text>
</comment>
<evidence type="ECO:0000256" key="1">
    <source>
        <dbReference type="RuleBase" id="RU003682"/>
    </source>
</evidence>
<evidence type="ECO:0000259" key="2">
    <source>
        <dbReference type="PROSITE" id="PS51471"/>
    </source>
</evidence>
<dbReference type="PANTHER" id="PTHR47990">
    <property type="entry name" value="2-OXOGLUTARATE (2OG) AND FE(II)-DEPENDENT OXYGENASE SUPERFAMILY PROTEIN-RELATED"/>
    <property type="match status" value="1"/>
</dbReference>
<keyword evidence="1" id="KW-0408">Iron</keyword>
<evidence type="ECO:0000313" key="3">
    <source>
        <dbReference type="EMBL" id="KAH8999509.1"/>
    </source>
</evidence>
<feature type="domain" description="Fe2OG dioxygenase" evidence="2">
    <location>
        <begin position="181"/>
        <end position="298"/>
    </location>
</feature>
<gene>
    <name evidence="3" type="ORF">EDB92DRAFT_1813221</name>
</gene>
<dbReference type="Pfam" id="PF14226">
    <property type="entry name" value="DIOX_N"/>
    <property type="match status" value="1"/>
</dbReference>
<proteinExistence type="inferred from homology"/>
<dbReference type="PROSITE" id="PS51471">
    <property type="entry name" value="FE2OG_OXY"/>
    <property type="match status" value="1"/>
</dbReference>
<dbReference type="EMBL" id="JAKELL010000004">
    <property type="protein sequence ID" value="KAH8999509.1"/>
    <property type="molecule type" value="Genomic_DNA"/>
</dbReference>
<dbReference type="SUPFAM" id="SSF51197">
    <property type="entry name" value="Clavaminate synthase-like"/>
    <property type="match status" value="1"/>
</dbReference>
<organism evidence="3 4">
    <name type="scientific">Lactarius akahatsu</name>
    <dbReference type="NCBI Taxonomy" id="416441"/>
    <lineage>
        <taxon>Eukaryota</taxon>
        <taxon>Fungi</taxon>
        <taxon>Dikarya</taxon>
        <taxon>Basidiomycota</taxon>
        <taxon>Agaricomycotina</taxon>
        <taxon>Agaricomycetes</taxon>
        <taxon>Russulales</taxon>
        <taxon>Russulaceae</taxon>
        <taxon>Lactarius</taxon>
    </lineage>
</organism>
<keyword evidence="1" id="KW-0560">Oxidoreductase</keyword>
<sequence>MSDGTPPPFPDDVPTVPLLVIDYALLRAGDEHEIDCLWKAATELGFWYLKNHGTDSEVDAMFEMGAHTMALPLEEKMRFKRGDGGDSFGYKFAGSNATDASGALDSVEHIIVSQDDALAFPTVVHRRYPRTVEERMNSVVRPFVRKSMEVNQTIMSVLNDRLGLPPGCLSELHAPLEYSESEASCIKKTPASTPEPPNKAAIGAHTDYGSLSFLHNRLGGLQFLLPGTDEWKYVKPMPGHAICTIGDVMAIFSAGIFHSNLHRVVPEPDLASWVPICRPPPKAQATFDRWSLVFFACPKNSVSLAPLIKESTLIAEAAARAPEGRYATGSTAGEWFRRRVQNQIIKNQRMRPVKGTETWMASRGTEHTEVY</sequence>
<dbReference type="GO" id="GO:0046872">
    <property type="term" value="F:metal ion binding"/>
    <property type="evidence" value="ECO:0007669"/>
    <property type="project" value="UniProtKB-KW"/>
</dbReference>
<dbReference type="InterPro" id="IPR044861">
    <property type="entry name" value="IPNS-like_FE2OG_OXY"/>
</dbReference>
<name>A0AAD4QHD3_9AGAM</name>
<dbReference type="Proteomes" id="UP001201163">
    <property type="component" value="Unassembled WGS sequence"/>
</dbReference>
<protein>
    <submittedName>
        <fullName evidence="3">Clavaminate synthase-like protein</fullName>
    </submittedName>
</protein>
<accession>A0AAD4QHD3</accession>
<dbReference type="GO" id="GO:0016491">
    <property type="term" value="F:oxidoreductase activity"/>
    <property type="evidence" value="ECO:0007669"/>
    <property type="project" value="UniProtKB-KW"/>
</dbReference>
<dbReference type="InterPro" id="IPR050231">
    <property type="entry name" value="Iron_ascorbate_oxido_reductase"/>
</dbReference>
<comment type="caution">
    <text evidence="3">The sequence shown here is derived from an EMBL/GenBank/DDBJ whole genome shotgun (WGS) entry which is preliminary data.</text>
</comment>
<keyword evidence="1" id="KW-0479">Metal-binding</keyword>
<dbReference type="AlphaFoldDB" id="A0AAD4QHD3"/>
<keyword evidence="4" id="KW-1185">Reference proteome</keyword>
<dbReference type="InterPro" id="IPR026992">
    <property type="entry name" value="DIOX_N"/>
</dbReference>